<evidence type="ECO:0000259" key="1">
    <source>
        <dbReference type="Pfam" id="PF07435"/>
    </source>
</evidence>
<dbReference type="RefSeq" id="WP_350343638.1">
    <property type="nucleotide sequence ID" value="NZ_CP158367.1"/>
</dbReference>
<evidence type="ECO:0000313" key="2">
    <source>
        <dbReference type="EMBL" id="XBX74889.1"/>
    </source>
</evidence>
<proteinExistence type="predicted"/>
<dbReference type="InterPro" id="IPR009996">
    <property type="entry name" value="YycH"/>
</dbReference>
<gene>
    <name evidence="2" type="primary">yycH</name>
    <name evidence="2" type="ORF">PRVXT_002950</name>
</gene>
<reference evidence="2" key="1">
    <citation type="journal article" date="2013" name="Extremophiles">
        <title>Proteinivorax tanatarense gen. nov., sp. nov., an anaerobic, haloalkaliphilic, proteolytic bacterium isolated from a decaying algal bloom, and proposal of Proteinivoraceae fam. nov.</title>
        <authorList>
            <person name="Kevbrin V."/>
            <person name="Boltyanskaya Y."/>
            <person name="Zhilina T."/>
            <person name="Kolganova T."/>
            <person name="Lavrentjeva E."/>
            <person name="Kuznetsov B."/>
        </authorList>
    </citation>
    <scope>NUCLEOTIDE SEQUENCE</scope>
    <source>
        <strain evidence="2">Z-910T</strain>
    </source>
</reference>
<accession>A0AAU7VLE4</accession>
<feature type="domain" description="Regulatory protein YycH" evidence="1">
    <location>
        <begin position="4"/>
        <end position="418"/>
    </location>
</feature>
<organism evidence="2">
    <name type="scientific">Proteinivorax tanatarense</name>
    <dbReference type="NCBI Taxonomy" id="1260629"/>
    <lineage>
        <taxon>Bacteria</taxon>
        <taxon>Bacillati</taxon>
        <taxon>Bacillota</taxon>
        <taxon>Clostridia</taxon>
        <taxon>Eubacteriales</taxon>
        <taxon>Proteinivoracaceae</taxon>
        <taxon>Proteinivorax</taxon>
    </lineage>
</organism>
<dbReference type="InterPro" id="IPR042274">
    <property type="entry name" value="YycH/YycI_2"/>
</dbReference>
<protein>
    <submittedName>
        <fullName evidence="2">Two-component system activity regulator YycH</fullName>
    </submittedName>
</protein>
<dbReference type="EMBL" id="CP158367">
    <property type="protein sequence ID" value="XBX74889.1"/>
    <property type="molecule type" value="Genomic_DNA"/>
</dbReference>
<dbReference type="AlphaFoldDB" id="A0AAU7VLE4"/>
<reference evidence="2" key="2">
    <citation type="submission" date="2024-06" db="EMBL/GenBank/DDBJ databases">
        <authorList>
            <person name="Petrova K.O."/>
            <person name="Toshchakov S.V."/>
            <person name="Boltjanskaja Y.V."/>
            <person name="Kevbrin V."/>
        </authorList>
    </citation>
    <scope>NUCLEOTIDE SEQUENCE</scope>
    <source>
        <strain evidence="2">Z-910T</strain>
    </source>
</reference>
<dbReference type="Gene3D" id="3.30.310.160">
    <property type="entry name" value="YycH protein, domain 2"/>
    <property type="match status" value="1"/>
</dbReference>
<sequence>MSREALKSYLLVLMVGLSLVLSGYLVLGTTNVYPPIETSFENVYVGRVPDMNDLIIPWQTVITSPEEDRFLTPNDSYYFLVQNLLDSLSFEGYRINWVMDKLELEELNKEGVFLNYGHGEDRVDINLASNSLDTDFLPYPEIHAIHFNAEDNRVTVFNYELNTMWSQRASFDVSYIEQLVDESIRQDTTVGSPLPLDRADGIVFVPTERQEMLELRVSTKETDSYALKKSFFPTLTAREIQEKDGSTIITDGISGLRIYPDNVYEYTSAKEVAGPVYLPADQNLENAVDFVAKHGGWPSRNSFLRRVNKIDPYYSQVSFEFSYYEYGYPIVAEQSSIEITLQGGEVTRYYRNTVSPINLKFDSVNRNIINYLFALNIAEKEEIGKVRKMYLAYYLESENNDALEPVWVIKGQNKNIYIQGYTGDIIEVAPAQGGDH</sequence>
<name>A0AAU7VLE4_9FIRM</name>
<dbReference type="Pfam" id="PF07435">
    <property type="entry name" value="YycH"/>
    <property type="match status" value="1"/>
</dbReference>